<dbReference type="Proteomes" id="UP001595816">
    <property type="component" value="Unassembled WGS sequence"/>
</dbReference>
<evidence type="ECO:0000313" key="1">
    <source>
        <dbReference type="EMBL" id="MFC4134840.1"/>
    </source>
</evidence>
<reference evidence="2" key="1">
    <citation type="journal article" date="2019" name="Int. J. Syst. Evol. Microbiol.">
        <title>The Global Catalogue of Microorganisms (GCM) 10K type strain sequencing project: providing services to taxonomists for standard genome sequencing and annotation.</title>
        <authorList>
            <consortium name="The Broad Institute Genomics Platform"/>
            <consortium name="The Broad Institute Genome Sequencing Center for Infectious Disease"/>
            <person name="Wu L."/>
            <person name="Ma J."/>
        </authorList>
    </citation>
    <scope>NUCLEOTIDE SEQUENCE [LARGE SCALE GENOMIC DNA]</scope>
    <source>
        <strain evidence="2">CGMCC 4.7289</strain>
    </source>
</reference>
<name>A0ABV8LX11_9ACTN</name>
<dbReference type="EMBL" id="JBHSAY010000017">
    <property type="protein sequence ID" value="MFC4134840.1"/>
    <property type="molecule type" value="Genomic_DNA"/>
</dbReference>
<proteinExistence type="predicted"/>
<organism evidence="1 2">
    <name type="scientific">Hamadaea flava</name>
    <dbReference type="NCBI Taxonomy" id="1742688"/>
    <lineage>
        <taxon>Bacteria</taxon>
        <taxon>Bacillati</taxon>
        <taxon>Actinomycetota</taxon>
        <taxon>Actinomycetes</taxon>
        <taxon>Micromonosporales</taxon>
        <taxon>Micromonosporaceae</taxon>
        <taxon>Hamadaea</taxon>
    </lineage>
</organism>
<evidence type="ECO:0008006" key="3">
    <source>
        <dbReference type="Google" id="ProtNLM"/>
    </source>
</evidence>
<dbReference type="RefSeq" id="WP_253763281.1">
    <property type="nucleotide sequence ID" value="NZ_JAMZDZ010000001.1"/>
</dbReference>
<gene>
    <name evidence="1" type="ORF">ACFOZ4_29880</name>
</gene>
<comment type="caution">
    <text evidence="1">The sequence shown here is derived from an EMBL/GenBank/DDBJ whole genome shotgun (WGS) entry which is preliminary data.</text>
</comment>
<keyword evidence="2" id="KW-1185">Reference proteome</keyword>
<protein>
    <recommendedName>
        <fullName evidence="3">Heparinase</fullName>
    </recommendedName>
</protein>
<accession>A0ABV8LX11</accession>
<sequence>MIDTPFVTQVHAGLIEQVRSIAAEARAGGWTGLQHRRLAERLKVLVAAWRLGLDTGLTAEQLFGHAVTLTAALRRLQGPSGLFTGGDNVDSPPDSAFSVNDLADIALMLRLDGTPLAAAAPEAEREVAGELEAMLTVITPALLTGGVHTPNHRWELSAALARLHRLWPLTALAARVEQWLAEGVDLDDSGLYSERSANYAAHVSNPSLLVIGEVFGRTELLDAVERNLDATLDLLLPDGSVETILSRRQDQRFPMRLSAYLLPLREIARIRKRPDLAWAAQLALTQGLPSPGDAATLLVLNPDIALELPPAEAPARRRRGVFPAAGLVVDHRPAVTSVVFGGSDHPRQQRIRSGLANSPTFLRLYAGAAVLDSVRLSRTFFGLGPFRADGLTLDGDTVTLAETVSAAYYQPLDPADRDPRGEYALVDDGRFSAAMDFGRRVRDEVGLDSVVKIELAEDGVELTLDLSGAVVDWALEFAFRPGGSMTGVRALRENVWQLDASAGTRAEYRVGDDVISIDLSEASDGAGEVVAAAHAAPSYEPGEEYRFLGGTDAAAGELLYVSGRVPACVRLKICVANRSQLPQI</sequence>
<evidence type="ECO:0000313" key="2">
    <source>
        <dbReference type="Proteomes" id="UP001595816"/>
    </source>
</evidence>